<evidence type="ECO:0000313" key="2">
    <source>
        <dbReference type="EMBL" id="CAE4594153.1"/>
    </source>
</evidence>
<name>A0A7S4QW28_9STRA</name>
<evidence type="ECO:0000256" key="1">
    <source>
        <dbReference type="SAM" id="SignalP"/>
    </source>
</evidence>
<reference evidence="2" key="1">
    <citation type="submission" date="2021-01" db="EMBL/GenBank/DDBJ databases">
        <authorList>
            <person name="Corre E."/>
            <person name="Pelletier E."/>
            <person name="Niang G."/>
            <person name="Scheremetjew M."/>
            <person name="Finn R."/>
            <person name="Kale V."/>
            <person name="Holt S."/>
            <person name="Cochrane G."/>
            <person name="Meng A."/>
            <person name="Brown T."/>
            <person name="Cohen L."/>
        </authorList>
    </citation>
    <scope>NUCLEOTIDE SEQUENCE</scope>
    <source>
        <strain evidence="2">GSO104</strain>
    </source>
</reference>
<dbReference type="EMBL" id="HBNS01010004">
    <property type="protein sequence ID" value="CAE4594153.1"/>
    <property type="molecule type" value="Transcribed_RNA"/>
</dbReference>
<feature type="signal peptide" evidence="1">
    <location>
        <begin position="1"/>
        <end position="23"/>
    </location>
</feature>
<feature type="chain" id="PRO_5031018595" evidence="1">
    <location>
        <begin position="24"/>
        <end position="225"/>
    </location>
</feature>
<dbReference type="AlphaFoldDB" id="A0A7S4QW28"/>
<keyword evidence="1" id="KW-0732">Signal</keyword>
<proteinExistence type="predicted"/>
<organism evidence="2">
    <name type="scientific">Ditylum brightwellii</name>
    <dbReference type="NCBI Taxonomy" id="49249"/>
    <lineage>
        <taxon>Eukaryota</taxon>
        <taxon>Sar</taxon>
        <taxon>Stramenopiles</taxon>
        <taxon>Ochrophyta</taxon>
        <taxon>Bacillariophyta</taxon>
        <taxon>Mediophyceae</taxon>
        <taxon>Lithodesmiophycidae</taxon>
        <taxon>Lithodesmiales</taxon>
        <taxon>Lithodesmiaceae</taxon>
        <taxon>Ditylum</taxon>
    </lineage>
</organism>
<gene>
    <name evidence="2" type="ORF">DBRI00130_LOCUS8061</name>
</gene>
<accession>A0A7S4QW28</accession>
<protein>
    <submittedName>
        <fullName evidence="2">Uncharacterized protein</fullName>
    </submittedName>
</protein>
<sequence length="225" mass="24714">MKTTRSMRSLLAALFATALVTNAQHYNCDSVRTDLATSYLSEINYPAGIPNSERQVAARSFSQAWKKLAKERNGKKATCEETIKPKAVTDLVKVCDRAGLNLDGCTKMLDRLVSLISQNEGEEENTGVIIKPCRCAGSINSVTAKDRLSDNSCQDINNPIIQKWMEFPGFPEGSFASFDDKEGFCADGDAINIISREEGIACVEQIADACEKLGRKIPNRDELQP</sequence>